<dbReference type="Gene3D" id="3.80.10.10">
    <property type="entry name" value="Ribonuclease Inhibitor"/>
    <property type="match status" value="1"/>
</dbReference>
<evidence type="ECO:0000256" key="4">
    <source>
        <dbReference type="ARBA" id="ARBA00022737"/>
    </source>
</evidence>
<dbReference type="Proteomes" id="UP000283260">
    <property type="component" value="Unassembled WGS sequence"/>
</dbReference>
<keyword evidence="6" id="KW-0964">Secreted</keyword>
<keyword evidence="6" id="KW-0833">Ubl conjugation pathway</keyword>
<evidence type="ECO:0000256" key="5">
    <source>
        <dbReference type="ARBA" id="ARBA00023026"/>
    </source>
</evidence>
<comment type="caution">
    <text evidence="6">Lacks conserved residue(s) required for the propagation of feature annotation.</text>
</comment>
<dbReference type="PROSITE" id="PS52053">
    <property type="entry name" value="NEL"/>
    <property type="match status" value="1"/>
</dbReference>
<comment type="caution">
    <text evidence="8">The sequence shown here is derived from an EMBL/GenBank/DDBJ whole genome shotgun (WGS) entry which is preliminary data.</text>
</comment>
<proteinExistence type="inferred from homology"/>
<organism evidence="8 9">
    <name type="scientific">Pseudomonas frederiksbergensis</name>
    <dbReference type="NCBI Taxonomy" id="104087"/>
    <lineage>
        <taxon>Bacteria</taxon>
        <taxon>Pseudomonadati</taxon>
        <taxon>Pseudomonadota</taxon>
        <taxon>Gammaproteobacteria</taxon>
        <taxon>Pseudomonadales</taxon>
        <taxon>Pseudomonadaceae</taxon>
        <taxon>Pseudomonas</taxon>
    </lineage>
</organism>
<gene>
    <name evidence="8" type="ORF">BK661_05805</name>
</gene>
<evidence type="ECO:0000256" key="3">
    <source>
        <dbReference type="ARBA" id="ARBA00022614"/>
    </source>
</evidence>
<evidence type="ECO:0000256" key="2">
    <source>
        <dbReference type="ARBA" id="ARBA00012483"/>
    </source>
</evidence>
<dbReference type="GO" id="GO:0005576">
    <property type="term" value="C:extracellular region"/>
    <property type="evidence" value="ECO:0007669"/>
    <property type="project" value="UniProtKB-UniRule"/>
</dbReference>
<evidence type="ECO:0000256" key="6">
    <source>
        <dbReference type="PROSITE-ProRule" id="PRU01398"/>
    </source>
</evidence>
<evidence type="ECO:0000313" key="8">
    <source>
        <dbReference type="EMBL" id="RON35866.1"/>
    </source>
</evidence>
<keyword evidence="4" id="KW-0677">Repeat</keyword>
<dbReference type="InterPro" id="IPR032675">
    <property type="entry name" value="LRR_dom_sf"/>
</dbReference>
<dbReference type="InterPro" id="IPR050216">
    <property type="entry name" value="LRR_domain-containing"/>
</dbReference>
<reference evidence="8 9" key="1">
    <citation type="submission" date="2016-10" db="EMBL/GenBank/DDBJ databases">
        <title>Comparative genome analysis of multiple Pseudomonas spp. focuses on biocontrol and plant growth promoting traits.</title>
        <authorList>
            <person name="Tao X.-Y."/>
            <person name="Taylor C.G."/>
        </authorList>
    </citation>
    <scope>NUCLEOTIDE SEQUENCE [LARGE SCALE GENOMIC DNA]</scope>
    <source>
        <strain evidence="8 9">94G2</strain>
    </source>
</reference>
<dbReference type="SUPFAM" id="SSF52058">
    <property type="entry name" value="L domain-like"/>
    <property type="match status" value="1"/>
</dbReference>
<comment type="catalytic activity">
    <reaction evidence="1">
        <text>S-ubiquitinyl-[E2 ubiquitin-conjugating enzyme]-L-cysteine + [acceptor protein]-L-lysine = [E2 ubiquitin-conjugating enzyme]-L-cysteine + N(6)-ubiquitinyl-[acceptor protein]-L-lysine.</text>
        <dbReference type="EC" id="2.3.2.27"/>
    </reaction>
</comment>
<keyword evidence="3" id="KW-0433">Leucine-rich repeat</keyword>
<protein>
    <recommendedName>
        <fullName evidence="2">RING-type E3 ubiquitin transferase</fullName>
        <ecNumber evidence="2">2.3.2.27</ecNumber>
    </recommendedName>
</protein>
<name>A0A423JDR9_9PSED</name>
<evidence type="ECO:0000256" key="1">
    <source>
        <dbReference type="ARBA" id="ARBA00000900"/>
    </source>
</evidence>
<accession>A0A423JDR9</accession>
<evidence type="ECO:0000313" key="9">
    <source>
        <dbReference type="Proteomes" id="UP000283260"/>
    </source>
</evidence>
<dbReference type="InterPro" id="IPR029487">
    <property type="entry name" value="NEL_dom"/>
</dbReference>
<dbReference type="EMBL" id="MOBL01000004">
    <property type="protein sequence ID" value="RON35866.1"/>
    <property type="molecule type" value="Genomic_DNA"/>
</dbReference>
<comment type="similarity">
    <text evidence="6">Belongs to the LRR-containing bacterial E3 ligase family.</text>
</comment>
<dbReference type="RefSeq" id="WP_123495037.1">
    <property type="nucleotide sequence ID" value="NZ_JBNDKA010000001.1"/>
</dbReference>
<sequence>MNDHAHGDAPTRNVLMRNELKAAVEAALAQTPAQFGERLIKERWGADIDPQTALLVTLDYNYHGHPPENGVHQGRVGSSRTLIQALLGNYQTVGDGRFGETAFGLYTPPDIGPSVRIVEKVDEFAYVGNGNHDTYEGIYRATVPQSYGPHTQINLRPADFKQWVWGLFLSSRYQTYLDQAWPSDAVIAAPGPYALRTSVKAAFVMAARLQYQERCLSRKGLELAMQAAGLPAAQTWETLTIEQLQAPTRMPSSVEASRLKLYRYTATDIWCFRARSGSRVLLYIPGNSSPLHEFNDSRQLRQWIVAQGREADTKQALAAHYSEEDREDGTFHAGVLTALEGMAVYPGMHRLTKNAGFFNDDGHWDPDDYINFDRSPSSSDPFAQLVSSMKQAAQDSVKTIRDDAQVNRDNLSAFVEPIVQWVNRFGPLALFVPGGEGLLVLAGLIDAGYGLDESIEGKTASERSEGVTRTVFGLLNALPLAGAVALLKGEGAEAAALASAEHGVEEPAMQLDGMPVDAPPVHVAPLESAAQMPTRLSLLRGIGAPVDTFSDEVLAQIGKVSAVDDDLLRMMQAGRQPTPVLADTISRFKIDQDVMEAIDKAQADGNEALQARRVELFNARYQALQHSEHEWVRLFQQQYPGLPKSAVEQMLDRCGIAFTETPDAIEIKGVFRQLDGKARQYQQHVRLTRAYEGLYLRSVAHSDSDTLALHSLRNLPGWPKGLRIEVLDGSLQGRVLDRCGSLDAADCRRLIKIGDHYQYVDVAAQAIAHADFYGAVIGVLSADERAALQLQSLNPANELKLNLRDRTLSRAEFGLGLGRMDGGLPFEMQGLRGGGFPTTLQATALTHETMRLQVKDLYPDFGNAQADEWLQHAGASAQSRLDGLKQQSEQLSTDLTSWIDRSLQDVDDMDIDFLAAGDEDAVGMTHAQIAVHNVALVQHAMELERETRIELADELISIWQKCPPQANRLYSDEALAGYKLDLEFEDYHRLPIMNIKFNEVIELSMRGVHLTERESLNEFLESFPNLRVLNLEKVDLRLSGAMGELESVLPPAIARMSHLTTLNLKGTFLKFRENTASQLSDLLDLQSLDLSENPLSVSPVLLGMDNLREVNLRKTEISTCPIGIRDEPYLTSLDLRDNRITRVPSAVLSQAIVRGRVQLWGNPLTDEDTLRRLISHRQRTGINLWLNAPGPGYGNPEAWLQQGEEALQQARRTIWQQLAVKPSGSRFLRLIDGLSLTADFQVEYMALQARVWQLLSEAQASDELWNWLNRAVESTEVDAENPLGIFMSLEDRARLYRDWVAMGRPFPVITEQA</sequence>
<dbReference type="GO" id="GO:0016567">
    <property type="term" value="P:protein ubiquitination"/>
    <property type="evidence" value="ECO:0007669"/>
    <property type="project" value="InterPro"/>
</dbReference>
<dbReference type="PANTHER" id="PTHR48051">
    <property type="match status" value="1"/>
</dbReference>
<dbReference type="GO" id="GO:0005737">
    <property type="term" value="C:cytoplasm"/>
    <property type="evidence" value="ECO:0007669"/>
    <property type="project" value="TreeGrafter"/>
</dbReference>
<dbReference type="EC" id="2.3.2.27" evidence="2"/>
<dbReference type="Pfam" id="PF14496">
    <property type="entry name" value="NEL"/>
    <property type="match status" value="1"/>
</dbReference>
<dbReference type="GO" id="GO:0061630">
    <property type="term" value="F:ubiquitin protein ligase activity"/>
    <property type="evidence" value="ECO:0007669"/>
    <property type="project" value="UniProtKB-EC"/>
</dbReference>
<evidence type="ECO:0000259" key="7">
    <source>
        <dbReference type="PROSITE" id="PS52053"/>
    </source>
</evidence>
<dbReference type="InterPro" id="IPR046673">
    <property type="entry name" value="ToxA_N"/>
</dbReference>
<keyword evidence="6" id="KW-1035">Host cytoplasm</keyword>
<feature type="domain" description="NEL" evidence="7">
    <location>
        <begin position="1191"/>
        <end position="1313"/>
    </location>
</feature>
<dbReference type="PANTHER" id="PTHR48051:SF1">
    <property type="entry name" value="RAS SUPPRESSOR PROTEIN 1"/>
    <property type="match status" value="1"/>
</dbReference>
<dbReference type="Pfam" id="PF20178">
    <property type="entry name" value="ToxA_N"/>
    <property type="match status" value="1"/>
</dbReference>
<keyword evidence="5" id="KW-0843">Virulence</keyword>